<dbReference type="PANTHER" id="PTHR19328">
    <property type="entry name" value="HEDGEHOG-INTERACTING PROTEIN"/>
    <property type="match status" value="1"/>
</dbReference>
<evidence type="ECO:0000256" key="1">
    <source>
        <dbReference type="SAM" id="Phobius"/>
    </source>
</evidence>
<gene>
    <name evidence="3" type="primary">yliI</name>
    <name evidence="3" type="ORF">NFRAN_1758</name>
</gene>
<dbReference type="RefSeq" id="WP_134484250.1">
    <property type="nucleotide sequence ID" value="NZ_LR216287.1"/>
</dbReference>
<keyword evidence="1" id="KW-0812">Transmembrane</keyword>
<dbReference type="KEGG" id="nfn:NFRAN_1758"/>
<evidence type="ECO:0000313" key="4">
    <source>
        <dbReference type="Proteomes" id="UP000294299"/>
    </source>
</evidence>
<keyword evidence="1" id="KW-1133">Transmembrane helix</keyword>
<dbReference type="AlphaFoldDB" id="A0A484I8P3"/>
<dbReference type="Proteomes" id="UP000294299">
    <property type="component" value="Chromosome NFRAN"/>
</dbReference>
<dbReference type="Pfam" id="PF07995">
    <property type="entry name" value="GSDH"/>
    <property type="match status" value="1"/>
</dbReference>
<keyword evidence="1" id="KW-0472">Membrane</keyword>
<dbReference type="InterPro" id="IPR011041">
    <property type="entry name" value="Quinoprot_gluc/sorb_DH_b-prop"/>
</dbReference>
<dbReference type="GeneID" id="39421071"/>
<dbReference type="GO" id="GO:0016491">
    <property type="term" value="F:oxidoreductase activity"/>
    <property type="evidence" value="ECO:0007669"/>
    <property type="project" value="UniProtKB-KW"/>
</dbReference>
<keyword evidence="4" id="KW-1185">Reference proteome</keyword>
<organism evidence="3 4">
    <name type="scientific">Candidatus Nitrosocosmicus franklandianus</name>
    <dbReference type="NCBI Taxonomy" id="1798806"/>
    <lineage>
        <taxon>Archaea</taxon>
        <taxon>Nitrososphaerota</taxon>
        <taxon>Nitrososphaeria</taxon>
        <taxon>Nitrososphaerales</taxon>
        <taxon>Nitrososphaeraceae</taxon>
        <taxon>Candidatus Nitrosocosmicus</taxon>
    </lineage>
</organism>
<dbReference type="OrthoDB" id="6744at2157"/>
<dbReference type="Gene3D" id="2.120.10.30">
    <property type="entry name" value="TolB, C-terminal domain"/>
    <property type="match status" value="1"/>
</dbReference>
<proteinExistence type="predicted"/>
<name>A0A484I8P3_9ARCH</name>
<sequence>MKKYTAIIIGIIVVMISIYTIANTPSETTILLPSPNMEDRESAVKVIAEGLEYPTNIVVLPDERIVLTEQTGKILIFNSNGSLLNTIQLPDTYFEEGAGLLGLTTDPLFINNHFLYLYHTYASSNDTSNSSSNSSNNNKIFNKVIRAQEKNNSLIDLQTIIENIPASKLHNGGAIKFGPDGKLYISVGDTTESELSQNLSSLAGKILRLNSNGTIPNDNPFDNSPIYSYGHRNVVGIAWDFNNNTMYATEAGSTGNDEINIIKSGENYGWPIEVCGNLEESLFINAEFCFTPSVYPSGIIISNSSELNYYGKLLVATIKGEHLRSIDPITKDQTPILTGYGKIKDITEDKNGSLYIITNNRGFFDDSGSDKILKIIRNG</sequence>
<dbReference type="InterPro" id="IPR012938">
    <property type="entry name" value="Glc/Sorbosone_DH"/>
</dbReference>
<dbReference type="PANTHER" id="PTHR19328:SF13">
    <property type="entry name" value="HIPL1 PROTEIN"/>
    <property type="match status" value="1"/>
</dbReference>
<dbReference type="InterPro" id="IPR011042">
    <property type="entry name" value="6-blade_b-propeller_TolB-like"/>
</dbReference>
<feature type="domain" description="Glucose/Sorbosone dehydrogenase" evidence="2">
    <location>
        <begin position="51"/>
        <end position="361"/>
    </location>
</feature>
<dbReference type="SUPFAM" id="SSF50952">
    <property type="entry name" value="Soluble quinoprotein glucose dehydrogenase"/>
    <property type="match status" value="1"/>
</dbReference>
<evidence type="ECO:0000313" key="3">
    <source>
        <dbReference type="EMBL" id="VFJ14080.1"/>
    </source>
</evidence>
<dbReference type="EC" id="1.1.5.-" evidence="3"/>
<feature type="transmembrane region" description="Helical" evidence="1">
    <location>
        <begin position="5"/>
        <end position="22"/>
    </location>
</feature>
<reference evidence="3 4" key="1">
    <citation type="submission" date="2019-02" db="EMBL/GenBank/DDBJ databases">
        <authorList>
            <person name="Lehtovirta-Morley E L."/>
        </authorList>
    </citation>
    <scope>NUCLEOTIDE SEQUENCE [LARGE SCALE GENOMIC DNA]</scope>
    <source>
        <strain evidence="3">NFRAN1</strain>
    </source>
</reference>
<evidence type="ECO:0000259" key="2">
    <source>
        <dbReference type="Pfam" id="PF07995"/>
    </source>
</evidence>
<protein>
    <submittedName>
        <fullName evidence="3">Soluble aldose sugar dehydrogenase YliI</fullName>
        <ecNumber evidence="3">1.1.5.-</ecNumber>
    </submittedName>
</protein>
<accession>A0A484I8P3</accession>
<dbReference type="EMBL" id="LR216287">
    <property type="protein sequence ID" value="VFJ14080.1"/>
    <property type="molecule type" value="Genomic_DNA"/>
</dbReference>
<keyword evidence="3" id="KW-0560">Oxidoreductase</keyword>